<evidence type="ECO:0000313" key="2">
    <source>
        <dbReference type="EMBL" id="EEF59450.1"/>
    </source>
</evidence>
<comment type="caution">
    <text evidence="2">The sequence shown here is derived from an EMBL/GenBank/DDBJ whole genome shotgun (WGS) entry which is preliminary data.</text>
</comment>
<dbReference type="InterPro" id="IPR016135">
    <property type="entry name" value="UBQ-conjugating_enzyme/RWD"/>
</dbReference>
<accession>B9XL99</accession>
<dbReference type="STRING" id="320771.Cflav_PD2294"/>
<keyword evidence="3" id="KW-1185">Reference proteome</keyword>
<dbReference type="SUPFAM" id="SSF54495">
    <property type="entry name" value="UBC-like"/>
    <property type="match status" value="1"/>
</dbReference>
<organism evidence="2 3">
    <name type="scientific">Pedosphaera parvula (strain Ellin514)</name>
    <dbReference type="NCBI Taxonomy" id="320771"/>
    <lineage>
        <taxon>Bacteria</taxon>
        <taxon>Pseudomonadati</taxon>
        <taxon>Verrucomicrobiota</taxon>
        <taxon>Pedosphaerae</taxon>
        <taxon>Pedosphaerales</taxon>
        <taxon>Pedosphaeraceae</taxon>
        <taxon>Pedosphaera</taxon>
    </lineage>
</organism>
<dbReference type="InterPro" id="IPR032701">
    <property type="entry name" value="Prok-E2_B_dom"/>
</dbReference>
<dbReference type="Proteomes" id="UP000003688">
    <property type="component" value="Unassembled WGS sequence"/>
</dbReference>
<dbReference type="Gene3D" id="3.10.110.10">
    <property type="entry name" value="Ubiquitin Conjugating Enzyme"/>
    <property type="match status" value="1"/>
</dbReference>
<dbReference type="CDD" id="cd00195">
    <property type="entry name" value="UBCc_UEV"/>
    <property type="match status" value="1"/>
</dbReference>
<feature type="domain" description="Prokaryotic E2 family B" evidence="1">
    <location>
        <begin position="48"/>
        <end position="147"/>
    </location>
</feature>
<name>B9XL99_PEDPL</name>
<gene>
    <name evidence="2" type="ORF">Cflav_PD2294</name>
</gene>
<evidence type="ECO:0000313" key="3">
    <source>
        <dbReference type="Proteomes" id="UP000003688"/>
    </source>
</evidence>
<proteinExistence type="predicted"/>
<dbReference type="EMBL" id="ABOX02000028">
    <property type="protein sequence ID" value="EEF59450.1"/>
    <property type="molecule type" value="Genomic_DNA"/>
</dbReference>
<reference evidence="2 3" key="1">
    <citation type="journal article" date="2011" name="J. Bacteriol.">
        <title>Genome sequence of 'Pedosphaera parvula' Ellin514, an aerobic Verrucomicrobial isolate from pasture soil.</title>
        <authorList>
            <person name="Kant R."/>
            <person name="van Passel M.W."/>
            <person name="Sangwan P."/>
            <person name="Palva A."/>
            <person name="Lucas S."/>
            <person name="Copeland A."/>
            <person name="Lapidus A."/>
            <person name="Glavina Del Rio T."/>
            <person name="Dalin E."/>
            <person name="Tice H."/>
            <person name="Bruce D."/>
            <person name="Goodwin L."/>
            <person name="Pitluck S."/>
            <person name="Chertkov O."/>
            <person name="Larimer F.W."/>
            <person name="Land M.L."/>
            <person name="Hauser L."/>
            <person name="Brettin T.S."/>
            <person name="Detter J.C."/>
            <person name="Han S."/>
            <person name="de Vos W.M."/>
            <person name="Janssen P.H."/>
            <person name="Smidt H."/>
        </authorList>
    </citation>
    <scope>NUCLEOTIDE SEQUENCE [LARGE SCALE GENOMIC DNA]</scope>
    <source>
        <strain evidence="2 3">Ellin514</strain>
    </source>
</reference>
<evidence type="ECO:0000259" key="1">
    <source>
        <dbReference type="Pfam" id="PF14461"/>
    </source>
</evidence>
<dbReference type="OrthoDB" id="891532at2"/>
<protein>
    <recommendedName>
        <fullName evidence="1">Prokaryotic E2 family B domain-containing protein</fullName>
    </recommendedName>
</protein>
<dbReference type="RefSeq" id="WP_007416590.1">
    <property type="nucleotide sequence ID" value="NZ_ABOX02000028.1"/>
</dbReference>
<dbReference type="AlphaFoldDB" id="B9XL99"/>
<sequence length="246" mass="28757">MAERSKIVQQLREEQIREINEFLISNFSARLLTDHELAHEGRIFAGWLIEISADGRQFGVRVLIGREFPFHPPEIYLQDASYHLKFPHVEKTGKLCLTPVQASFSPARPKQMVKYLLDQARQLLVDSLAGTNREDFITEFQSYWPGHLPEKTVPFYRILEPKEESRIVHYWSGSTFTLFAETIAECREWVKNINGGSLPKGMEIYPSVFVWLQTPLYPDDYPMTTQLQVRPSDVWHNRRTRTLTNF</sequence>
<dbReference type="Pfam" id="PF14461">
    <property type="entry name" value="Prok-E2_B"/>
    <property type="match status" value="1"/>
</dbReference>